<evidence type="ECO:0000313" key="8">
    <source>
        <dbReference type="Proteomes" id="UP000287033"/>
    </source>
</evidence>
<evidence type="ECO:0000313" key="7">
    <source>
        <dbReference type="EMBL" id="GCC23814.1"/>
    </source>
</evidence>
<evidence type="ECO:0000256" key="2">
    <source>
        <dbReference type="ARBA" id="ARBA00006679"/>
    </source>
</evidence>
<proteinExistence type="inferred from homology"/>
<evidence type="ECO:0000256" key="5">
    <source>
        <dbReference type="ARBA" id="ARBA00023136"/>
    </source>
</evidence>
<sequence length="139" mass="15599">MALVFVVIRVLLGLFFVLTGAIKLTDRISPELHAEAVDEFVKFAQVFPLIEEGIEVDPMNYLKAVGWIELIGGFLLAFGLKFMQEVSDIALSIVMMGAIHSLMVLKKPLYMCIPASVCLGLLLLLLYVWRRDKGKQKEE</sequence>
<name>A0A401S081_CHIPU</name>
<dbReference type="Pfam" id="PF07681">
    <property type="entry name" value="DoxX"/>
    <property type="match status" value="1"/>
</dbReference>
<dbReference type="AlphaFoldDB" id="A0A401S081"/>
<dbReference type="STRING" id="137246.A0A401S081"/>
<dbReference type="PANTHER" id="PTHR13163">
    <property type="entry name" value="SPINAL CORD EXPRESSION PROTEIN 4"/>
    <property type="match status" value="1"/>
</dbReference>
<dbReference type="GO" id="GO:0016020">
    <property type="term" value="C:membrane"/>
    <property type="evidence" value="ECO:0007669"/>
    <property type="project" value="UniProtKB-SubCell"/>
</dbReference>
<gene>
    <name evidence="7" type="ORF">chiPu_0002212</name>
</gene>
<dbReference type="InterPro" id="IPR040399">
    <property type="entry name" value="TMEM35A/B"/>
</dbReference>
<evidence type="ECO:0000256" key="6">
    <source>
        <dbReference type="SAM" id="Phobius"/>
    </source>
</evidence>
<protein>
    <recommendedName>
        <fullName evidence="9">Transmembrane protein 35B</fullName>
    </recommendedName>
</protein>
<feature type="transmembrane region" description="Helical" evidence="6">
    <location>
        <begin position="64"/>
        <end position="82"/>
    </location>
</feature>
<evidence type="ECO:0008006" key="9">
    <source>
        <dbReference type="Google" id="ProtNLM"/>
    </source>
</evidence>
<feature type="transmembrane region" description="Helical" evidence="6">
    <location>
        <begin position="89"/>
        <end position="105"/>
    </location>
</feature>
<evidence type="ECO:0000256" key="1">
    <source>
        <dbReference type="ARBA" id="ARBA00004141"/>
    </source>
</evidence>
<comment type="similarity">
    <text evidence="2">Belongs to the DoxX family.</text>
</comment>
<dbReference type="OMA" id="PDPMNYQ"/>
<dbReference type="OrthoDB" id="432685at2759"/>
<feature type="transmembrane region" description="Helical" evidence="6">
    <location>
        <begin position="111"/>
        <end position="129"/>
    </location>
</feature>
<comment type="caution">
    <text evidence="7">The sequence shown here is derived from an EMBL/GenBank/DDBJ whole genome shotgun (WGS) entry which is preliminary data.</text>
</comment>
<organism evidence="7 8">
    <name type="scientific">Chiloscyllium punctatum</name>
    <name type="common">Brownbanded bambooshark</name>
    <name type="synonym">Hemiscyllium punctatum</name>
    <dbReference type="NCBI Taxonomy" id="137246"/>
    <lineage>
        <taxon>Eukaryota</taxon>
        <taxon>Metazoa</taxon>
        <taxon>Chordata</taxon>
        <taxon>Craniata</taxon>
        <taxon>Vertebrata</taxon>
        <taxon>Chondrichthyes</taxon>
        <taxon>Elasmobranchii</taxon>
        <taxon>Galeomorphii</taxon>
        <taxon>Galeoidea</taxon>
        <taxon>Orectolobiformes</taxon>
        <taxon>Hemiscylliidae</taxon>
        <taxon>Chiloscyllium</taxon>
    </lineage>
</organism>
<evidence type="ECO:0000256" key="4">
    <source>
        <dbReference type="ARBA" id="ARBA00022989"/>
    </source>
</evidence>
<dbReference type="EMBL" id="BEZZ01000039">
    <property type="protein sequence ID" value="GCC23814.1"/>
    <property type="molecule type" value="Genomic_DNA"/>
</dbReference>
<accession>A0A401S081</accession>
<dbReference type="PANTHER" id="PTHR13163:SF2">
    <property type="entry name" value="TRANSMEMBRANE PROTEIN 35B"/>
    <property type="match status" value="1"/>
</dbReference>
<keyword evidence="4 6" id="KW-1133">Transmembrane helix</keyword>
<keyword evidence="5 6" id="KW-0472">Membrane</keyword>
<reference evidence="7 8" key="1">
    <citation type="journal article" date="2018" name="Nat. Ecol. Evol.">
        <title>Shark genomes provide insights into elasmobranch evolution and the origin of vertebrates.</title>
        <authorList>
            <person name="Hara Y"/>
            <person name="Yamaguchi K"/>
            <person name="Onimaru K"/>
            <person name="Kadota M"/>
            <person name="Koyanagi M"/>
            <person name="Keeley SD"/>
            <person name="Tatsumi K"/>
            <person name="Tanaka K"/>
            <person name="Motone F"/>
            <person name="Kageyama Y"/>
            <person name="Nozu R"/>
            <person name="Adachi N"/>
            <person name="Nishimura O"/>
            <person name="Nakagawa R"/>
            <person name="Tanegashima C"/>
            <person name="Kiyatake I"/>
            <person name="Matsumoto R"/>
            <person name="Murakumo K"/>
            <person name="Nishida K"/>
            <person name="Terakita A"/>
            <person name="Kuratani S"/>
            <person name="Sato K"/>
            <person name="Hyodo S Kuraku.S."/>
        </authorList>
    </citation>
    <scope>NUCLEOTIDE SEQUENCE [LARGE SCALE GENOMIC DNA]</scope>
</reference>
<dbReference type="Proteomes" id="UP000287033">
    <property type="component" value="Unassembled WGS sequence"/>
</dbReference>
<comment type="subcellular location">
    <subcellularLocation>
        <location evidence="1">Membrane</location>
        <topology evidence="1">Multi-pass membrane protein</topology>
    </subcellularLocation>
</comment>
<keyword evidence="3 6" id="KW-0812">Transmembrane</keyword>
<evidence type="ECO:0000256" key="3">
    <source>
        <dbReference type="ARBA" id="ARBA00022692"/>
    </source>
</evidence>
<dbReference type="InterPro" id="IPR032808">
    <property type="entry name" value="DoxX"/>
</dbReference>
<keyword evidence="8" id="KW-1185">Reference proteome</keyword>